<dbReference type="WBParaSite" id="Hba_11816">
    <property type="protein sequence ID" value="Hba_11816"/>
    <property type="gene ID" value="Hba_11816"/>
</dbReference>
<sequence>MLCAVGACFWRYIQMENQSESKKERQKENEEKPTLTKERILVILKVAIFVIYHALSQCSVISGFAPSNQKTIPQN</sequence>
<evidence type="ECO:0000313" key="1">
    <source>
        <dbReference type="Proteomes" id="UP000095283"/>
    </source>
</evidence>
<name>A0A1I7X2U7_HETBA</name>
<accession>A0A1I7X2U7</accession>
<protein>
    <submittedName>
        <fullName evidence="2">Acyl_transf_3 domain-containing protein</fullName>
    </submittedName>
</protein>
<dbReference type="Proteomes" id="UP000095283">
    <property type="component" value="Unplaced"/>
</dbReference>
<keyword evidence="1" id="KW-1185">Reference proteome</keyword>
<reference evidence="2" key="1">
    <citation type="submission" date="2016-11" db="UniProtKB">
        <authorList>
            <consortium name="WormBaseParasite"/>
        </authorList>
    </citation>
    <scope>IDENTIFICATION</scope>
</reference>
<dbReference type="AlphaFoldDB" id="A0A1I7X2U7"/>
<evidence type="ECO:0000313" key="2">
    <source>
        <dbReference type="WBParaSite" id="Hba_11816"/>
    </source>
</evidence>
<proteinExistence type="predicted"/>
<organism evidence="1 2">
    <name type="scientific">Heterorhabditis bacteriophora</name>
    <name type="common">Entomopathogenic nematode worm</name>
    <dbReference type="NCBI Taxonomy" id="37862"/>
    <lineage>
        <taxon>Eukaryota</taxon>
        <taxon>Metazoa</taxon>
        <taxon>Ecdysozoa</taxon>
        <taxon>Nematoda</taxon>
        <taxon>Chromadorea</taxon>
        <taxon>Rhabditida</taxon>
        <taxon>Rhabditina</taxon>
        <taxon>Rhabditomorpha</taxon>
        <taxon>Strongyloidea</taxon>
        <taxon>Heterorhabditidae</taxon>
        <taxon>Heterorhabditis</taxon>
    </lineage>
</organism>